<dbReference type="EMBL" id="JAPDRL010000010">
    <property type="protein sequence ID" value="KAJ9667890.1"/>
    <property type="molecule type" value="Genomic_DNA"/>
</dbReference>
<keyword evidence="4" id="KW-0539">Nucleus</keyword>
<proteinExistence type="predicted"/>
<accession>A0ABQ9NZV9</accession>
<comment type="caution">
    <text evidence="5">The sequence shown here is derived from an EMBL/GenBank/DDBJ whole genome shotgun (WGS) entry which is preliminary data.</text>
</comment>
<evidence type="ECO:0000256" key="3">
    <source>
        <dbReference type="ARBA" id="ARBA00023163"/>
    </source>
</evidence>
<keyword evidence="3" id="KW-0804">Transcription</keyword>
<dbReference type="PANTHER" id="PTHR47424:SF3">
    <property type="entry name" value="REGULATORY PROTEIN GAL4"/>
    <property type="match status" value="1"/>
</dbReference>
<keyword evidence="6" id="KW-1185">Reference proteome</keyword>
<dbReference type="CDD" id="cd12148">
    <property type="entry name" value="fungal_TF_MHR"/>
    <property type="match status" value="1"/>
</dbReference>
<evidence type="ECO:0008006" key="7">
    <source>
        <dbReference type="Google" id="ProtNLM"/>
    </source>
</evidence>
<protein>
    <recommendedName>
        <fullName evidence="7">Transcription factor domain-containing protein</fullName>
    </recommendedName>
</protein>
<dbReference type="PANTHER" id="PTHR47424">
    <property type="entry name" value="REGULATORY PROTEIN GAL4"/>
    <property type="match status" value="1"/>
</dbReference>
<dbReference type="InterPro" id="IPR051127">
    <property type="entry name" value="Fungal_SecMet_Regulators"/>
</dbReference>
<reference evidence="5" key="1">
    <citation type="submission" date="2022-10" db="EMBL/GenBank/DDBJ databases">
        <title>Culturing micro-colonial fungi from biological soil crusts in the Mojave desert and describing Neophaeococcomyces mojavensis, and introducing the new genera and species Taxawa tesnikishii.</title>
        <authorList>
            <person name="Kurbessoian T."/>
            <person name="Stajich J.E."/>
        </authorList>
    </citation>
    <scope>NUCLEOTIDE SEQUENCE</scope>
    <source>
        <strain evidence="5">TK_1</strain>
    </source>
</reference>
<evidence type="ECO:0000256" key="4">
    <source>
        <dbReference type="ARBA" id="ARBA00023242"/>
    </source>
</evidence>
<evidence type="ECO:0000313" key="5">
    <source>
        <dbReference type="EMBL" id="KAJ9667890.1"/>
    </source>
</evidence>
<gene>
    <name evidence="5" type="ORF">H2201_002076</name>
</gene>
<evidence type="ECO:0000256" key="2">
    <source>
        <dbReference type="ARBA" id="ARBA00023125"/>
    </source>
</evidence>
<keyword evidence="1" id="KW-0805">Transcription regulation</keyword>
<evidence type="ECO:0000256" key="1">
    <source>
        <dbReference type="ARBA" id="ARBA00023015"/>
    </source>
</evidence>
<keyword evidence="2" id="KW-0238">DNA-binding</keyword>
<name>A0ABQ9NZV9_9PEZI</name>
<sequence length="271" mass="29963">MLAAATMEHVNSPDSLRVAAIRYYMDKLNAWHAALPLTMRLATLSSEDSDMLPPNQRFALLLVHLLYLGAVTLLHRPILAAVANLSRNGTWEVDASPEQVRGFENDCITAASQGARVVALLKADGTFPKQCWIVVHQGFDSCCILLFSAAQKLFHRKYDGLHDTIIQIEDCIDLLVWCSSSSSAAGHFVDLLRPLYERLRELFAVLTNTGPTRVDDGSSYLHRNVKAEPLDLADLNYSHAPASSPELLDFVEGTTQLLLDPRGATQAFHRP</sequence>
<organism evidence="5 6">
    <name type="scientific">Coniosporium apollinis</name>
    <dbReference type="NCBI Taxonomy" id="61459"/>
    <lineage>
        <taxon>Eukaryota</taxon>
        <taxon>Fungi</taxon>
        <taxon>Dikarya</taxon>
        <taxon>Ascomycota</taxon>
        <taxon>Pezizomycotina</taxon>
        <taxon>Dothideomycetes</taxon>
        <taxon>Dothideomycetes incertae sedis</taxon>
        <taxon>Coniosporium</taxon>
    </lineage>
</organism>
<dbReference type="Proteomes" id="UP001172684">
    <property type="component" value="Unassembled WGS sequence"/>
</dbReference>
<evidence type="ECO:0000313" key="6">
    <source>
        <dbReference type="Proteomes" id="UP001172684"/>
    </source>
</evidence>